<organism evidence="3 4">
    <name type="scientific">Lithospermum erythrorhizon</name>
    <name type="common">Purple gromwell</name>
    <name type="synonym">Lithospermum officinale var. erythrorhizon</name>
    <dbReference type="NCBI Taxonomy" id="34254"/>
    <lineage>
        <taxon>Eukaryota</taxon>
        <taxon>Viridiplantae</taxon>
        <taxon>Streptophyta</taxon>
        <taxon>Embryophyta</taxon>
        <taxon>Tracheophyta</taxon>
        <taxon>Spermatophyta</taxon>
        <taxon>Magnoliopsida</taxon>
        <taxon>eudicotyledons</taxon>
        <taxon>Gunneridae</taxon>
        <taxon>Pentapetalae</taxon>
        <taxon>asterids</taxon>
        <taxon>lamiids</taxon>
        <taxon>Boraginales</taxon>
        <taxon>Boraginaceae</taxon>
        <taxon>Boraginoideae</taxon>
        <taxon>Lithospermeae</taxon>
        <taxon>Lithospermum</taxon>
    </lineage>
</organism>
<feature type="signal peptide" evidence="1">
    <location>
        <begin position="1"/>
        <end position="21"/>
    </location>
</feature>
<reference evidence="3 4" key="1">
    <citation type="submission" date="2024-01" db="EMBL/GenBank/DDBJ databases">
        <title>The complete chloroplast genome sequence of Lithospermum erythrorhizon: insights into the phylogenetic relationship among Boraginaceae species and the maternal lineages of purple gromwells.</title>
        <authorList>
            <person name="Okada T."/>
            <person name="Watanabe K."/>
        </authorList>
    </citation>
    <scope>NUCLEOTIDE SEQUENCE [LARGE SCALE GENOMIC DNA]</scope>
</reference>
<dbReference type="Gene3D" id="1.10.287.2250">
    <property type="match status" value="1"/>
</dbReference>
<evidence type="ECO:0000313" key="4">
    <source>
        <dbReference type="Proteomes" id="UP001454036"/>
    </source>
</evidence>
<proteinExistence type="predicted"/>
<name>A0AAV3Q8G0_LITER</name>
<dbReference type="SUPFAM" id="SSF54001">
    <property type="entry name" value="Cysteine proteinases"/>
    <property type="match status" value="1"/>
</dbReference>
<dbReference type="SMART" id="SM00848">
    <property type="entry name" value="Inhibitor_I29"/>
    <property type="match status" value="1"/>
</dbReference>
<evidence type="ECO:0000256" key="1">
    <source>
        <dbReference type="SAM" id="SignalP"/>
    </source>
</evidence>
<gene>
    <name evidence="3" type="ORF">LIER_16404</name>
</gene>
<dbReference type="InterPro" id="IPR038765">
    <property type="entry name" value="Papain-like_cys_pep_sf"/>
</dbReference>
<feature type="chain" id="PRO_5043595796" description="Cathepsin propeptide inhibitor domain-containing protein" evidence="1">
    <location>
        <begin position="22"/>
        <end position="98"/>
    </location>
</feature>
<feature type="domain" description="Cathepsin propeptide inhibitor" evidence="2">
    <location>
        <begin position="38"/>
        <end position="95"/>
    </location>
</feature>
<keyword evidence="1" id="KW-0732">Signal</keyword>
<accession>A0AAV3Q8G0</accession>
<dbReference type="Pfam" id="PF08246">
    <property type="entry name" value="Inhibitor_I29"/>
    <property type="match status" value="1"/>
</dbReference>
<keyword evidence="4" id="KW-1185">Reference proteome</keyword>
<dbReference type="EMBL" id="BAABME010003660">
    <property type="protein sequence ID" value="GAA0159686.1"/>
    <property type="molecule type" value="Genomic_DNA"/>
</dbReference>
<dbReference type="Proteomes" id="UP001454036">
    <property type="component" value="Unassembled WGS sequence"/>
</dbReference>
<dbReference type="AlphaFoldDB" id="A0AAV3Q8G0"/>
<dbReference type="InterPro" id="IPR013201">
    <property type="entry name" value="Prot_inhib_I29"/>
</dbReference>
<evidence type="ECO:0000259" key="2">
    <source>
        <dbReference type="SMART" id="SM00848"/>
    </source>
</evidence>
<evidence type="ECO:0000313" key="3">
    <source>
        <dbReference type="EMBL" id="GAA0159686.1"/>
    </source>
</evidence>
<protein>
    <recommendedName>
        <fullName evidence="2">Cathepsin propeptide inhibitor domain-containing protein</fullName>
    </recommendedName>
</protein>
<dbReference type="PROSITE" id="PS51257">
    <property type="entry name" value="PROKAR_LIPOPROTEIN"/>
    <property type="match status" value="1"/>
</dbReference>
<comment type="caution">
    <text evidence="3">The sequence shown here is derived from an EMBL/GenBank/DDBJ whole genome shotgun (WGS) entry which is preliminary data.</text>
</comment>
<sequence>MALSIKSKLLFAALLLVGVFACQTTSRTLQDESMFALYEQRMARYGHVYEDETEKANRFKILKENVEYIEFINNAGTKTHKVGVNQFADLTNEEFQAI</sequence>